<dbReference type="SUPFAM" id="SSF50969">
    <property type="entry name" value="YVTN repeat-like/Quinoprotein amine dehydrogenase"/>
    <property type="match status" value="1"/>
</dbReference>
<dbReference type="InterPro" id="IPR015943">
    <property type="entry name" value="WD40/YVTN_repeat-like_dom_sf"/>
</dbReference>
<sequence length="342" mass="36645">MKYIKSLTFLSATVLAAMGTTATAQSIDQNKQVGKGLYEVAYNSVDNGVYVASVIDFKTKEGVVYKLNGNDLSVEKEYSVNGNPVFGIAVNEKTQKIYGTNTTTNAVTVIDLKTGATKVIPGTNESGHNREIAIDEKTNTIYASDTQQDGKVWIIDGDKDVLKGYIDNTGIFTAGLTFDTKTKKLYAANMGTNEVAIIDPTTKKVIKKFASGGESPINVSIDESGRRLFVTNSSTGLTVLNADSGELLKVVKFKGGSLGVNYLPKQDKIVLANRESGKTVIVDGKTYEVVTELETGSHPNTVAVNKNTGVAYVTNKTKRMPKVEGQEAAVDTNGDTVSKVQL</sequence>
<gene>
    <name evidence="1" type="ORF">AS202_13155</name>
</gene>
<dbReference type="InterPro" id="IPR051200">
    <property type="entry name" value="Host-pathogen_enzymatic-act"/>
</dbReference>
<dbReference type="KEGG" id="mod:AS202_13155"/>
<dbReference type="PANTHER" id="PTHR47197:SF3">
    <property type="entry name" value="DIHYDRO-HEME D1 DEHYDROGENASE"/>
    <property type="match status" value="1"/>
</dbReference>
<dbReference type="PANTHER" id="PTHR47197">
    <property type="entry name" value="PROTEIN NIRF"/>
    <property type="match status" value="1"/>
</dbReference>
<dbReference type="InterPro" id="IPR011044">
    <property type="entry name" value="Quino_amine_DH_bsu"/>
</dbReference>
<evidence type="ECO:0000313" key="1">
    <source>
        <dbReference type="EMBL" id="ALU27040.1"/>
    </source>
</evidence>
<dbReference type="Gene3D" id="2.130.10.10">
    <property type="entry name" value="YVTN repeat-like/Quinoprotein amine dehydrogenase"/>
    <property type="match status" value="1"/>
</dbReference>
<reference evidence="1 2" key="1">
    <citation type="journal article" date="2016" name="J. Zhejiang Univ. Sci. B">
        <title>Antibiotic resistance mechanisms of Myroides sp.</title>
        <authorList>
            <person name="Hu S."/>
            <person name="Yuan S."/>
            <person name="Qu H."/>
            <person name="Jiang T."/>
            <person name="Zhou Y."/>
            <person name="Wang M."/>
            <person name="Ming D."/>
        </authorList>
    </citation>
    <scope>NUCLEOTIDE SEQUENCE [LARGE SCALE GENOMIC DNA]</scope>
    <source>
        <strain evidence="1 2">PR63039</strain>
    </source>
</reference>
<protein>
    <submittedName>
        <fullName evidence="1">Uncharacterized protein</fullName>
    </submittedName>
</protein>
<dbReference type="AlphaFoldDB" id="A0A0S7E9R0"/>
<name>A0A0S7E9R0_9FLAO</name>
<evidence type="ECO:0000313" key="2">
    <source>
        <dbReference type="Proteomes" id="UP000069030"/>
    </source>
</evidence>
<proteinExistence type="predicted"/>
<dbReference type="EMBL" id="CP013690">
    <property type="protein sequence ID" value="ALU27040.1"/>
    <property type="molecule type" value="Genomic_DNA"/>
</dbReference>
<dbReference type="eggNOG" id="COG3391">
    <property type="taxonomic scope" value="Bacteria"/>
</dbReference>
<dbReference type="RefSeq" id="WP_006259109.1">
    <property type="nucleotide sequence ID" value="NZ_BCMQ01000008.1"/>
</dbReference>
<organism evidence="1 2">
    <name type="scientific">Myroides odoratimimus</name>
    <dbReference type="NCBI Taxonomy" id="76832"/>
    <lineage>
        <taxon>Bacteria</taxon>
        <taxon>Pseudomonadati</taxon>
        <taxon>Bacteroidota</taxon>
        <taxon>Flavobacteriia</taxon>
        <taxon>Flavobacteriales</taxon>
        <taxon>Flavobacteriaceae</taxon>
        <taxon>Myroides</taxon>
    </lineage>
</organism>
<accession>A0A0S7E9R0</accession>
<dbReference type="Proteomes" id="UP000069030">
    <property type="component" value="Chromosome"/>
</dbReference>